<gene>
    <name evidence="1" type="ORF">Syun_027243</name>
</gene>
<organism evidence="1 2">
    <name type="scientific">Stephania yunnanensis</name>
    <dbReference type="NCBI Taxonomy" id="152371"/>
    <lineage>
        <taxon>Eukaryota</taxon>
        <taxon>Viridiplantae</taxon>
        <taxon>Streptophyta</taxon>
        <taxon>Embryophyta</taxon>
        <taxon>Tracheophyta</taxon>
        <taxon>Spermatophyta</taxon>
        <taxon>Magnoliopsida</taxon>
        <taxon>Ranunculales</taxon>
        <taxon>Menispermaceae</taxon>
        <taxon>Menispermoideae</taxon>
        <taxon>Cissampelideae</taxon>
        <taxon>Stephania</taxon>
    </lineage>
</organism>
<name>A0AAP0EIM2_9MAGN</name>
<dbReference type="EMBL" id="JBBNAF010000012">
    <property type="protein sequence ID" value="KAK9092332.1"/>
    <property type="molecule type" value="Genomic_DNA"/>
</dbReference>
<reference evidence="1 2" key="1">
    <citation type="submission" date="2024-01" db="EMBL/GenBank/DDBJ databases">
        <title>Genome assemblies of Stephania.</title>
        <authorList>
            <person name="Yang L."/>
        </authorList>
    </citation>
    <scope>NUCLEOTIDE SEQUENCE [LARGE SCALE GENOMIC DNA]</scope>
    <source>
        <strain evidence="1">YNDBR</strain>
        <tissue evidence="1">Leaf</tissue>
    </source>
</reference>
<accession>A0AAP0EIM2</accession>
<evidence type="ECO:0000313" key="2">
    <source>
        <dbReference type="Proteomes" id="UP001420932"/>
    </source>
</evidence>
<evidence type="ECO:0000313" key="1">
    <source>
        <dbReference type="EMBL" id="KAK9092332.1"/>
    </source>
</evidence>
<proteinExistence type="predicted"/>
<dbReference type="AlphaFoldDB" id="A0AAP0EIM2"/>
<comment type="caution">
    <text evidence="1">The sequence shown here is derived from an EMBL/GenBank/DDBJ whole genome shotgun (WGS) entry which is preliminary data.</text>
</comment>
<protein>
    <submittedName>
        <fullName evidence="1">Uncharacterized protein</fullName>
    </submittedName>
</protein>
<dbReference type="Proteomes" id="UP001420932">
    <property type="component" value="Unassembled WGS sequence"/>
</dbReference>
<sequence>MVRGVGDLSKKLHVCLDVGRVANEEGRCKPRKKIVNWRFGRKHAHDHADMSYIINMALVYLEIGKGN</sequence>
<keyword evidence="2" id="KW-1185">Reference proteome</keyword>